<protein>
    <submittedName>
        <fullName evidence="1">Uncharacterized protein</fullName>
    </submittedName>
</protein>
<proteinExistence type="predicted"/>
<dbReference type="AlphaFoldDB" id="A0A4R2TDB9"/>
<dbReference type="EMBL" id="SLYC01000038">
    <property type="protein sequence ID" value="TCP99014.1"/>
    <property type="molecule type" value="Genomic_DNA"/>
</dbReference>
<evidence type="ECO:0000313" key="2">
    <source>
        <dbReference type="Proteomes" id="UP000295504"/>
    </source>
</evidence>
<organism evidence="1 2">
    <name type="scientific">Serpentinicella alkaliphila</name>
    <dbReference type="NCBI Taxonomy" id="1734049"/>
    <lineage>
        <taxon>Bacteria</taxon>
        <taxon>Bacillati</taxon>
        <taxon>Bacillota</taxon>
        <taxon>Clostridia</taxon>
        <taxon>Peptostreptococcales</taxon>
        <taxon>Natronincolaceae</taxon>
        <taxon>Serpentinicella</taxon>
    </lineage>
</organism>
<keyword evidence="2" id="KW-1185">Reference proteome</keyword>
<comment type="caution">
    <text evidence="1">The sequence shown here is derived from an EMBL/GenBank/DDBJ whole genome shotgun (WGS) entry which is preliminary data.</text>
</comment>
<sequence length="109" mass="12483">MYATIVESIIKHIQVLGTTGQEEVLNYLEEVIVLGSFVTEAADEVKENRFSRGRFVLIVKTIKYQETLNLMENKGISVSLVEELLIILHNNQVTIVRKIHENGYYMRSA</sequence>
<accession>A0A4R2TDB9</accession>
<dbReference type="Proteomes" id="UP000295504">
    <property type="component" value="Unassembled WGS sequence"/>
</dbReference>
<evidence type="ECO:0000313" key="1">
    <source>
        <dbReference type="EMBL" id="TCP99014.1"/>
    </source>
</evidence>
<name>A0A4R2TDB9_9FIRM</name>
<reference evidence="1 2" key="1">
    <citation type="submission" date="2019-03" db="EMBL/GenBank/DDBJ databases">
        <title>Genomic Encyclopedia of Type Strains, Phase IV (KMG-IV): sequencing the most valuable type-strain genomes for metagenomic binning, comparative biology and taxonomic classification.</title>
        <authorList>
            <person name="Goeker M."/>
        </authorList>
    </citation>
    <scope>NUCLEOTIDE SEQUENCE [LARGE SCALE GENOMIC DNA]</scope>
    <source>
        <strain evidence="1 2">DSM 100013</strain>
    </source>
</reference>
<gene>
    <name evidence="1" type="ORF">EDD79_103816</name>
</gene>